<evidence type="ECO:0000313" key="3">
    <source>
        <dbReference type="Proteomes" id="UP000253034"/>
    </source>
</evidence>
<organism evidence="2 3">
    <name type="scientific">Anaerobacterium chartisolvens</name>
    <dbReference type="NCBI Taxonomy" id="1297424"/>
    <lineage>
        <taxon>Bacteria</taxon>
        <taxon>Bacillati</taxon>
        <taxon>Bacillota</taxon>
        <taxon>Clostridia</taxon>
        <taxon>Eubacteriales</taxon>
        <taxon>Oscillospiraceae</taxon>
        <taxon>Anaerobacterium</taxon>
    </lineage>
</organism>
<feature type="transmembrane region" description="Helical" evidence="1">
    <location>
        <begin position="7"/>
        <end position="30"/>
    </location>
</feature>
<accession>A0A369AKQ6</accession>
<feature type="transmembrane region" description="Helical" evidence="1">
    <location>
        <begin position="36"/>
        <end position="57"/>
    </location>
</feature>
<sequence length="229" mass="23729">MNVRETLLEVVYSILPITLIVAVLGVTIGRLPAEDFVYFAVGTVMVILGLTLFFMGAKLGFLPIGEVMGSALVERGKLWLMVAVGFVMGFVVTVAEPDVQVLAGQVATVSEGAVGKLLLVSSVALGVGIAVALALLRMFLNVPLIYLLGASYLLVFTLGIFTSPNFLGVAFDSGGVTTGPMTVPFILALGVGVASVSSKKKSSTDSFGLVALASVGPILAVLILGVFYR</sequence>
<keyword evidence="1" id="KW-0472">Membrane</keyword>
<dbReference type="OrthoDB" id="9805989at2"/>
<keyword evidence="3" id="KW-1185">Reference proteome</keyword>
<dbReference type="RefSeq" id="WP_114299652.1">
    <property type="nucleotide sequence ID" value="NZ_QPJT01000031.1"/>
</dbReference>
<gene>
    <name evidence="2" type="ORF">DFR58_13133</name>
</gene>
<evidence type="ECO:0000256" key="1">
    <source>
        <dbReference type="SAM" id="Phobius"/>
    </source>
</evidence>
<feature type="transmembrane region" description="Helical" evidence="1">
    <location>
        <begin position="143"/>
        <end position="161"/>
    </location>
</feature>
<evidence type="ECO:0000313" key="2">
    <source>
        <dbReference type="EMBL" id="RCX09989.1"/>
    </source>
</evidence>
<dbReference type="AlphaFoldDB" id="A0A369AKQ6"/>
<dbReference type="Pfam" id="PF07556">
    <property type="entry name" value="DUF1538"/>
    <property type="match status" value="1"/>
</dbReference>
<comment type="caution">
    <text evidence="2">The sequence shown here is derived from an EMBL/GenBank/DDBJ whole genome shotgun (WGS) entry which is preliminary data.</text>
</comment>
<feature type="transmembrane region" description="Helical" evidence="1">
    <location>
        <begin position="181"/>
        <end position="197"/>
    </location>
</feature>
<proteinExistence type="predicted"/>
<reference evidence="2 3" key="1">
    <citation type="submission" date="2018-07" db="EMBL/GenBank/DDBJ databases">
        <title>Genomic Encyclopedia of Type Strains, Phase IV (KMG-IV): sequencing the most valuable type-strain genomes for metagenomic binning, comparative biology and taxonomic classification.</title>
        <authorList>
            <person name="Goeker M."/>
        </authorList>
    </citation>
    <scope>NUCLEOTIDE SEQUENCE [LARGE SCALE GENOMIC DNA]</scope>
    <source>
        <strain evidence="2 3">DSM 27016</strain>
    </source>
</reference>
<name>A0A369AKQ6_9FIRM</name>
<feature type="transmembrane region" description="Helical" evidence="1">
    <location>
        <begin position="209"/>
        <end position="228"/>
    </location>
</feature>
<dbReference type="Proteomes" id="UP000253034">
    <property type="component" value="Unassembled WGS sequence"/>
</dbReference>
<feature type="transmembrane region" description="Helical" evidence="1">
    <location>
        <begin position="78"/>
        <end position="95"/>
    </location>
</feature>
<dbReference type="InterPro" id="IPR011435">
    <property type="entry name" value="UmpAB"/>
</dbReference>
<feature type="transmembrane region" description="Helical" evidence="1">
    <location>
        <begin position="115"/>
        <end position="136"/>
    </location>
</feature>
<keyword evidence="1" id="KW-1133">Transmembrane helix</keyword>
<keyword evidence="1" id="KW-0812">Transmembrane</keyword>
<protein>
    <submittedName>
        <fullName evidence="2">Uncharacterized protein DUF1538</fullName>
    </submittedName>
</protein>
<dbReference type="EMBL" id="QPJT01000031">
    <property type="protein sequence ID" value="RCX09989.1"/>
    <property type="molecule type" value="Genomic_DNA"/>
</dbReference>